<keyword evidence="2" id="KW-0229">DNA integration</keyword>
<dbReference type="GO" id="GO:0015074">
    <property type="term" value="P:DNA integration"/>
    <property type="evidence" value="ECO:0007669"/>
    <property type="project" value="UniProtKB-KW"/>
</dbReference>
<feature type="domain" description="Tyr recombinase" evidence="6">
    <location>
        <begin position="164"/>
        <end position="338"/>
    </location>
</feature>
<evidence type="ECO:0000256" key="4">
    <source>
        <dbReference type="ARBA" id="ARBA00023172"/>
    </source>
</evidence>
<dbReference type="RefSeq" id="WP_183911446.1">
    <property type="nucleotide sequence ID" value="NZ_JACHXZ010000004.1"/>
</dbReference>
<gene>
    <name evidence="8" type="ORF">FHS30_003182</name>
</gene>
<protein>
    <submittedName>
        <fullName evidence="8">Integrase</fullName>
    </submittedName>
</protein>
<sequence length="350" mass="40214">MATIRERKTSNGETRYQAQVRLKGFPLQTATFNRKTDAKRWAQQTEAAIQEGRHFKTSEAKRRTLAELIDRYIREVLPTKPKSMNGQGRQLLWWKQELGFRSLADITPSLLAEARDKLHHGRQPATVVRYMAALSHAFTTAVNEWEWLEDNPLRKVRKPKEPRGRVRFLSDDERDKLLAACKASSCKQLYPIVVLALSTGMRQGEIMGLTWADVDFKRGYLTLHDTKNGERRSVPLVGHAKEVIINLAKARRIDTPLVFYSKRKPSSPLFVRIPWAEALKKAEIENFKFHDLRHTTASYLAMNGASLAEIADILGHKTLSMVKRYAHLSEQHTSKVLESMNKGIFRQRDE</sequence>
<evidence type="ECO:0000313" key="9">
    <source>
        <dbReference type="Proteomes" id="UP000559987"/>
    </source>
</evidence>
<evidence type="ECO:0000259" key="7">
    <source>
        <dbReference type="PROSITE" id="PS51900"/>
    </source>
</evidence>
<keyword evidence="4" id="KW-0233">DNA recombination</keyword>
<dbReference type="GO" id="GO:0003677">
    <property type="term" value="F:DNA binding"/>
    <property type="evidence" value="ECO:0007669"/>
    <property type="project" value="UniProtKB-UniRule"/>
</dbReference>
<comment type="caution">
    <text evidence="8">The sequence shown here is derived from an EMBL/GenBank/DDBJ whole genome shotgun (WGS) entry which is preliminary data.</text>
</comment>
<dbReference type="InterPro" id="IPR011010">
    <property type="entry name" value="DNA_brk_join_enz"/>
</dbReference>
<organism evidence="8 9">
    <name type="scientific">Simiduia aestuariiviva</name>
    <dbReference type="NCBI Taxonomy" id="1510459"/>
    <lineage>
        <taxon>Bacteria</taxon>
        <taxon>Pseudomonadati</taxon>
        <taxon>Pseudomonadota</taxon>
        <taxon>Gammaproteobacteria</taxon>
        <taxon>Cellvibrionales</taxon>
        <taxon>Cellvibrionaceae</taxon>
        <taxon>Simiduia</taxon>
    </lineage>
</organism>
<dbReference type="InterPro" id="IPR044068">
    <property type="entry name" value="CB"/>
</dbReference>
<dbReference type="SUPFAM" id="SSF56349">
    <property type="entry name" value="DNA breaking-rejoining enzymes"/>
    <property type="match status" value="1"/>
</dbReference>
<evidence type="ECO:0000256" key="3">
    <source>
        <dbReference type="ARBA" id="ARBA00023125"/>
    </source>
</evidence>
<evidence type="ECO:0000313" key="8">
    <source>
        <dbReference type="EMBL" id="MBB3169969.1"/>
    </source>
</evidence>
<comment type="similarity">
    <text evidence="1">Belongs to the 'phage' integrase family.</text>
</comment>
<dbReference type="PANTHER" id="PTHR30349">
    <property type="entry name" value="PHAGE INTEGRASE-RELATED"/>
    <property type="match status" value="1"/>
</dbReference>
<proteinExistence type="inferred from homology"/>
<dbReference type="Proteomes" id="UP000559987">
    <property type="component" value="Unassembled WGS sequence"/>
</dbReference>
<evidence type="ECO:0000256" key="5">
    <source>
        <dbReference type="PROSITE-ProRule" id="PRU01248"/>
    </source>
</evidence>
<dbReference type="InterPro" id="IPR002104">
    <property type="entry name" value="Integrase_catalytic"/>
</dbReference>
<dbReference type="InterPro" id="IPR010998">
    <property type="entry name" value="Integrase_recombinase_N"/>
</dbReference>
<dbReference type="InterPro" id="IPR050090">
    <property type="entry name" value="Tyrosine_recombinase_XerCD"/>
</dbReference>
<dbReference type="EMBL" id="JACHXZ010000004">
    <property type="protein sequence ID" value="MBB3169969.1"/>
    <property type="molecule type" value="Genomic_DNA"/>
</dbReference>
<dbReference type="Gene3D" id="1.10.150.130">
    <property type="match status" value="1"/>
</dbReference>
<accession>A0A839UU63</accession>
<dbReference type="InterPro" id="IPR013762">
    <property type="entry name" value="Integrase-like_cat_sf"/>
</dbReference>
<feature type="domain" description="Core-binding (CB)" evidence="7">
    <location>
        <begin position="63"/>
        <end position="142"/>
    </location>
</feature>
<evidence type="ECO:0000259" key="6">
    <source>
        <dbReference type="PROSITE" id="PS51898"/>
    </source>
</evidence>
<reference evidence="8 9" key="1">
    <citation type="submission" date="2020-08" db="EMBL/GenBank/DDBJ databases">
        <title>Genomic Encyclopedia of Type Strains, Phase III (KMG-III): the genomes of soil and plant-associated and newly described type strains.</title>
        <authorList>
            <person name="Whitman W."/>
        </authorList>
    </citation>
    <scope>NUCLEOTIDE SEQUENCE [LARGE SCALE GENOMIC DNA]</scope>
    <source>
        <strain evidence="8 9">CECT 8571</strain>
    </source>
</reference>
<dbReference type="PANTHER" id="PTHR30349:SF64">
    <property type="entry name" value="PROPHAGE INTEGRASE INTD-RELATED"/>
    <property type="match status" value="1"/>
</dbReference>
<keyword evidence="9" id="KW-1185">Reference proteome</keyword>
<dbReference type="Gene3D" id="1.10.443.10">
    <property type="entry name" value="Intergrase catalytic core"/>
    <property type="match status" value="1"/>
</dbReference>
<dbReference type="AlphaFoldDB" id="A0A839UU63"/>
<keyword evidence="3 5" id="KW-0238">DNA-binding</keyword>
<evidence type="ECO:0000256" key="1">
    <source>
        <dbReference type="ARBA" id="ARBA00008857"/>
    </source>
</evidence>
<name>A0A839UU63_9GAMM</name>
<evidence type="ECO:0000256" key="2">
    <source>
        <dbReference type="ARBA" id="ARBA00022908"/>
    </source>
</evidence>
<dbReference type="GO" id="GO:0006310">
    <property type="term" value="P:DNA recombination"/>
    <property type="evidence" value="ECO:0007669"/>
    <property type="project" value="UniProtKB-KW"/>
</dbReference>
<dbReference type="PROSITE" id="PS51898">
    <property type="entry name" value="TYR_RECOMBINASE"/>
    <property type="match status" value="1"/>
</dbReference>
<dbReference type="Pfam" id="PF00589">
    <property type="entry name" value="Phage_integrase"/>
    <property type="match status" value="1"/>
</dbReference>
<dbReference type="PROSITE" id="PS51900">
    <property type="entry name" value="CB"/>
    <property type="match status" value="1"/>
</dbReference>
<dbReference type="CDD" id="cd00796">
    <property type="entry name" value="INT_Rci_Hp1_C"/>
    <property type="match status" value="1"/>
</dbReference>